<comment type="caution">
    <text evidence="2">The sequence shown here is derived from an EMBL/GenBank/DDBJ whole genome shotgun (WGS) entry which is preliminary data.</text>
</comment>
<dbReference type="OrthoDB" id="3260975at2759"/>
<dbReference type="EMBL" id="JACAZI010000001">
    <property type="protein sequence ID" value="KAF7371818.1"/>
    <property type="molecule type" value="Genomic_DNA"/>
</dbReference>
<feature type="region of interest" description="Disordered" evidence="1">
    <location>
        <begin position="52"/>
        <end position="75"/>
    </location>
</feature>
<proteinExistence type="predicted"/>
<evidence type="ECO:0008006" key="4">
    <source>
        <dbReference type="Google" id="ProtNLM"/>
    </source>
</evidence>
<reference evidence="2" key="1">
    <citation type="submission" date="2020-05" db="EMBL/GenBank/DDBJ databases">
        <title>Mycena genomes resolve the evolution of fungal bioluminescence.</title>
        <authorList>
            <person name="Tsai I.J."/>
        </authorList>
    </citation>
    <scope>NUCLEOTIDE SEQUENCE</scope>
    <source>
        <strain evidence="2">CCC161011</strain>
    </source>
</reference>
<evidence type="ECO:0000256" key="1">
    <source>
        <dbReference type="SAM" id="MobiDB-lite"/>
    </source>
</evidence>
<dbReference type="Proteomes" id="UP000620124">
    <property type="component" value="Unassembled WGS sequence"/>
</dbReference>
<accession>A0A8H7DGX5</accession>
<gene>
    <name evidence="2" type="ORF">MVEN_00038500</name>
</gene>
<evidence type="ECO:0000313" key="2">
    <source>
        <dbReference type="EMBL" id="KAF7371818.1"/>
    </source>
</evidence>
<dbReference type="AlphaFoldDB" id="A0A8H7DGX5"/>
<organism evidence="2 3">
    <name type="scientific">Mycena venus</name>
    <dbReference type="NCBI Taxonomy" id="2733690"/>
    <lineage>
        <taxon>Eukaryota</taxon>
        <taxon>Fungi</taxon>
        <taxon>Dikarya</taxon>
        <taxon>Basidiomycota</taxon>
        <taxon>Agaricomycotina</taxon>
        <taxon>Agaricomycetes</taxon>
        <taxon>Agaricomycetidae</taxon>
        <taxon>Agaricales</taxon>
        <taxon>Marasmiineae</taxon>
        <taxon>Mycenaceae</taxon>
        <taxon>Mycena</taxon>
    </lineage>
</organism>
<evidence type="ECO:0000313" key="3">
    <source>
        <dbReference type="Proteomes" id="UP000620124"/>
    </source>
</evidence>
<name>A0A8H7DGX5_9AGAR</name>
<sequence>MLVLAGSRIASGTATLRQRKFFSDDDSDPPSPLSSADSLPSLTEYLSELTLGPKKAPRKGQFGYKEPSLPSSSPSLTLSDLSDFWDQLPGHSLSTPPTSPLLGPTIATTITAVDSDSDDETVMPSDFFWGDGRDADMVPGDYLKLTMNKFKEASSDDFKAERLSNGFATNSKAELWYKGLDAATIGDWKLLKAAFLKQWPRETVPALSVEQHRARLRAEKLRKEDIGKVVYVKGIDMTGHVAWANRILALSANADDPSGAMIHEIREGMPAVMKKMVTGTFKTWKDFCDAVKGVDDDTIAVTVADESRLDQVETPPSA</sequence>
<protein>
    <recommendedName>
        <fullName evidence="4">Retrotransposon gag domain-containing protein</fullName>
    </recommendedName>
</protein>
<keyword evidence="3" id="KW-1185">Reference proteome</keyword>
<feature type="region of interest" description="Disordered" evidence="1">
    <location>
        <begin position="16"/>
        <end position="39"/>
    </location>
</feature>